<feature type="non-terminal residue" evidence="1">
    <location>
        <position position="1"/>
    </location>
</feature>
<accession>X1EXJ5</accession>
<protein>
    <submittedName>
        <fullName evidence="1">Uncharacterized protein</fullName>
    </submittedName>
</protein>
<proteinExistence type="predicted"/>
<gene>
    <name evidence="1" type="ORF">S03H2_10850</name>
</gene>
<evidence type="ECO:0000313" key="1">
    <source>
        <dbReference type="EMBL" id="GAH38116.1"/>
    </source>
</evidence>
<name>X1EXJ5_9ZZZZ</name>
<dbReference type="EMBL" id="BARU01005556">
    <property type="protein sequence ID" value="GAH38116.1"/>
    <property type="molecule type" value="Genomic_DNA"/>
</dbReference>
<organism evidence="1">
    <name type="scientific">marine sediment metagenome</name>
    <dbReference type="NCBI Taxonomy" id="412755"/>
    <lineage>
        <taxon>unclassified sequences</taxon>
        <taxon>metagenomes</taxon>
        <taxon>ecological metagenomes</taxon>
    </lineage>
</organism>
<sequence length="111" mass="12223">VEGGSEAQVLDAWMNSWNDPQMRRLAHCSWGWHPQAKLTGDIVEDERVWGSSEWGIGAVGPVFGEDLVIRGASHTDGICMNTSAWLDDVQLLDKGIIVHKDLVDLAKKLGK</sequence>
<dbReference type="InterPro" id="IPR058739">
    <property type="entry name" value="NicX"/>
</dbReference>
<dbReference type="AlphaFoldDB" id="X1EXJ5"/>
<reference evidence="1" key="1">
    <citation type="journal article" date="2014" name="Front. Microbiol.">
        <title>High frequency of phylogenetically diverse reductive dehalogenase-homologous genes in deep subseafloor sedimentary metagenomes.</title>
        <authorList>
            <person name="Kawai M."/>
            <person name="Futagami T."/>
            <person name="Toyoda A."/>
            <person name="Takaki Y."/>
            <person name="Nishi S."/>
            <person name="Hori S."/>
            <person name="Arai W."/>
            <person name="Tsubouchi T."/>
            <person name="Morono Y."/>
            <person name="Uchiyama I."/>
            <person name="Ito T."/>
            <person name="Fujiyama A."/>
            <person name="Inagaki F."/>
            <person name="Takami H."/>
        </authorList>
    </citation>
    <scope>NUCLEOTIDE SEQUENCE</scope>
    <source>
        <strain evidence="1">Expedition CK06-06</strain>
    </source>
</reference>
<comment type="caution">
    <text evidence="1">The sequence shown here is derived from an EMBL/GenBank/DDBJ whole genome shotgun (WGS) entry which is preliminary data.</text>
</comment>
<dbReference type="Pfam" id="PF26233">
    <property type="entry name" value="NicX"/>
    <property type="match status" value="1"/>
</dbReference>